<dbReference type="Proteomes" id="UP001359559">
    <property type="component" value="Unassembled WGS sequence"/>
</dbReference>
<sequence length="166" mass="19549">MYISMKMTYLIKKIQSKSREYVYLNLYSKVLRPTLVEGINFMPIDDELGEDNMHGYMFDKPMDEAFDSILEFEETSGYELPPITTTQLHVMGDVDYGELGEDYNSDVIITDVESNKDVNETRFRFEAYKEEILNKKFEHKIGMDFCSLQQFKEASLEWSILNEQKL</sequence>
<organism evidence="1 2">
    <name type="scientific">Clitoria ternatea</name>
    <name type="common">Butterfly pea</name>
    <dbReference type="NCBI Taxonomy" id="43366"/>
    <lineage>
        <taxon>Eukaryota</taxon>
        <taxon>Viridiplantae</taxon>
        <taxon>Streptophyta</taxon>
        <taxon>Embryophyta</taxon>
        <taxon>Tracheophyta</taxon>
        <taxon>Spermatophyta</taxon>
        <taxon>Magnoliopsida</taxon>
        <taxon>eudicotyledons</taxon>
        <taxon>Gunneridae</taxon>
        <taxon>Pentapetalae</taxon>
        <taxon>rosids</taxon>
        <taxon>fabids</taxon>
        <taxon>Fabales</taxon>
        <taxon>Fabaceae</taxon>
        <taxon>Papilionoideae</taxon>
        <taxon>50 kb inversion clade</taxon>
        <taxon>NPAAA clade</taxon>
        <taxon>indigoferoid/millettioid clade</taxon>
        <taxon>Phaseoleae</taxon>
        <taxon>Clitoria</taxon>
    </lineage>
</organism>
<comment type="caution">
    <text evidence="1">The sequence shown here is derived from an EMBL/GenBank/DDBJ whole genome shotgun (WGS) entry which is preliminary data.</text>
</comment>
<dbReference type="EMBL" id="JAYKXN010000003">
    <property type="protein sequence ID" value="KAK7301920.1"/>
    <property type="molecule type" value="Genomic_DNA"/>
</dbReference>
<dbReference type="AlphaFoldDB" id="A0AAN9JMF2"/>
<gene>
    <name evidence="1" type="ORF">RJT34_12797</name>
</gene>
<name>A0AAN9JMF2_CLITE</name>
<keyword evidence="2" id="KW-1185">Reference proteome</keyword>
<proteinExistence type="predicted"/>
<evidence type="ECO:0000313" key="1">
    <source>
        <dbReference type="EMBL" id="KAK7301920.1"/>
    </source>
</evidence>
<protein>
    <submittedName>
        <fullName evidence="1">Uncharacterized protein</fullName>
    </submittedName>
</protein>
<accession>A0AAN9JMF2</accession>
<evidence type="ECO:0000313" key="2">
    <source>
        <dbReference type="Proteomes" id="UP001359559"/>
    </source>
</evidence>
<reference evidence="1 2" key="1">
    <citation type="submission" date="2024-01" db="EMBL/GenBank/DDBJ databases">
        <title>The genomes of 5 underutilized Papilionoideae crops provide insights into root nodulation and disease resistance.</title>
        <authorList>
            <person name="Yuan L."/>
        </authorList>
    </citation>
    <scope>NUCLEOTIDE SEQUENCE [LARGE SCALE GENOMIC DNA]</scope>
    <source>
        <strain evidence="1">LY-2023</strain>
        <tissue evidence="1">Leaf</tissue>
    </source>
</reference>